<evidence type="ECO:0000313" key="4">
    <source>
        <dbReference type="EMBL" id="ONK69054.1"/>
    </source>
</evidence>
<keyword evidence="2" id="KW-0812">Transmembrane</keyword>
<dbReference type="PANTHER" id="PTHR33222:SF3">
    <property type="entry name" value="PROTEIN CURVATURE THYLAKOID 1C, CHLOROPLASTIC"/>
    <property type="match status" value="1"/>
</dbReference>
<name>A0A5P1ETC8_ASPOF</name>
<organism evidence="4 5">
    <name type="scientific">Asparagus officinalis</name>
    <name type="common">Garden asparagus</name>
    <dbReference type="NCBI Taxonomy" id="4686"/>
    <lineage>
        <taxon>Eukaryota</taxon>
        <taxon>Viridiplantae</taxon>
        <taxon>Streptophyta</taxon>
        <taxon>Embryophyta</taxon>
        <taxon>Tracheophyta</taxon>
        <taxon>Spermatophyta</taxon>
        <taxon>Magnoliopsida</taxon>
        <taxon>Liliopsida</taxon>
        <taxon>Asparagales</taxon>
        <taxon>Asparagaceae</taxon>
        <taxon>Asparagoideae</taxon>
        <taxon>Asparagus</taxon>
    </lineage>
</organism>
<dbReference type="InterPro" id="IPR033344">
    <property type="entry name" value="CURT1"/>
</dbReference>
<proteinExistence type="predicted"/>
<sequence>MAFASAISLPSLIVHGNKTHYRNLRKIPVSSVAGKQRFVAVVTKAVGDSSDSSSGSIVKYVQSAWNNSEDRIALAGLGFAAIAAVWASANLIAAIDKLPIIPSTLELIGILFSWWFIYRYLLFKPDREELSQKIRTSISDVIGQ</sequence>
<evidence type="ECO:0000259" key="3">
    <source>
        <dbReference type="Pfam" id="PF14159"/>
    </source>
</evidence>
<gene>
    <name evidence="4" type="ORF">A4U43_C05F18810</name>
</gene>
<dbReference type="GO" id="GO:0009535">
    <property type="term" value="C:chloroplast thylakoid membrane"/>
    <property type="evidence" value="ECO:0007669"/>
    <property type="project" value="TreeGrafter"/>
</dbReference>
<dbReference type="AlphaFoldDB" id="A0A5P1ETC8"/>
<keyword evidence="5" id="KW-1185">Reference proteome</keyword>
<accession>A0A5P1ETC8</accession>
<dbReference type="Pfam" id="PF14159">
    <property type="entry name" value="CAAD"/>
    <property type="match status" value="1"/>
</dbReference>
<reference evidence="5" key="1">
    <citation type="journal article" date="2017" name="Nat. Commun.">
        <title>The asparagus genome sheds light on the origin and evolution of a young Y chromosome.</title>
        <authorList>
            <person name="Harkess A."/>
            <person name="Zhou J."/>
            <person name="Xu C."/>
            <person name="Bowers J.E."/>
            <person name="Van der Hulst R."/>
            <person name="Ayyampalayam S."/>
            <person name="Mercati F."/>
            <person name="Riccardi P."/>
            <person name="McKain M.R."/>
            <person name="Kakrana A."/>
            <person name="Tang H."/>
            <person name="Ray J."/>
            <person name="Groenendijk J."/>
            <person name="Arikit S."/>
            <person name="Mathioni S.M."/>
            <person name="Nakano M."/>
            <person name="Shan H."/>
            <person name="Telgmann-Rauber A."/>
            <person name="Kanno A."/>
            <person name="Yue Z."/>
            <person name="Chen H."/>
            <person name="Li W."/>
            <person name="Chen Y."/>
            <person name="Xu X."/>
            <person name="Zhang Y."/>
            <person name="Luo S."/>
            <person name="Chen H."/>
            <person name="Gao J."/>
            <person name="Mao Z."/>
            <person name="Pires J.C."/>
            <person name="Luo M."/>
            <person name="Kudrna D."/>
            <person name="Wing R.A."/>
            <person name="Meyers B.C."/>
            <person name="Yi K."/>
            <person name="Kong H."/>
            <person name="Lavrijsen P."/>
            <person name="Sunseri F."/>
            <person name="Falavigna A."/>
            <person name="Ye Y."/>
            <person name="Leebens-Mack J.H."/>
            <person name="Chen G."/>
        </authorList>
    </citation>
    <scope>NUCLEOTIDE SEQUENCE [LARGE SCALE GENOMIC DNA]</scope>
    <source>
        <strain evidence="5">cv. DH0086</strain>
    </source>
</reference>
<feature type="transmembrane region" description="Helical" evidence="2">
    <location>
        <begin position="100"/>
        <end position="118"/>
    </location>
</feature>
<keyword evidence="2" id="KW-0472">Membrane</keyword>
<feature type="transmembrane region" description="Helical" evidence="2">
    <location>
        <begin position="72"/>
        <end position="94"/>
    </location>
</feature>
<feature type="domain" description="Cyanobacterial aminoacyl-tRNA synthetase CAAD" evidence="3">
    <location>
        <begin position="59"/>
        <end position="143"/>
    </location>
</feature>
<evidence type="ECO:0000256" key="2">
    <source>
        <dbReference type="SAM" id="Phobius"/>
    </source>
</evidence>
<dbReference type="Gramene" id="ONK69054">
    <property type="protein sequence ID" value="ONK69054"/>
    <property type="gene ID" value="A4U43_C05F18810"/>
</dbReference>
<comment type="subcellular location">
    <subcellularLocation>
        <location evidence="1">Membrane</location>
        <topology evidence="1">Multi-pass membrane protein</topology>
    </subcellularLocation>
</comment>
<dbReference type="InterPro" id="IPR025564">
    <property type="entry name" value="CAAD_dom"/>
</dbReference>
<dbReference type="OMA" id="AFWASAN"/>
<protein>
    <recommendedName>
        <fullName evidence="3">Cyanobacterial aminoacyl-tRNA synthetase CAAD domain-containing protein</fullName>
    </recommendedName>
</protein>
<evidence type="ECO:0000313" key="5">
    <source>
        <dbReference type="Proteomes" id="UP000243459"/>
    </source>
</evidence>
<dbReference type="Proteomes" id="UP000243459">
    <property type="component" value="Chromosome 5"/>
</dbReference>
<dbReference type="EMBL" id="CM007385">
    <property type="protein sequence ID" value="ONK69054.1"/>
    <property type="molecule type" value="Genomic_DNA"/>
</dbReference>
<dbReference type="PANTHER" id="PTHR33222">
    <property type="match status" value="1"/>
</dbReference>
<evidence type="ECO:0000256" key="1">
    <source>
        <dbReference type="ARBA" id="ARBA00004141"/>
    </source>
</evidence>
<keyword evidence="2" id="KW-1133">Transmembrane helix</keyword>